<evidence type="ECO:0000259" key="2">
    <source>
        <dbReference type="Pfam" id="PF01030"/>
    </source>
</evidence>
<name>A0A3P8E5Y7_HELPZ</name>
<proteinExistence type="predicted"/>
<dbReference type="WBParaSite" id="HPBE_0001536101-mRNA-1">
    <property type="protein sequence ID" value="HPBE_0001536101-mRNA-1"/>
    <property type="gene ID" value="HPBE_0001536101"/>
</dbReference>
<sequence>MEKLQEITMEQRGQAIQISGNSGLKSLRFPNLRKIESPDDIKIIIVNNPKLGMRRRDVEKMYILAAGPQHAIIEFSDTSSMYDNKDIEVLVANNATFLKEHMLPLAENAAIQADDHFLLCERVKSILSKEVVIMIGSEKEPSCVLPHLPHELKKQHVYKYLGSTYSFTLSRFKRMAPCTIRYTYDVVKATKGKPPQKGIRKIYYHRWETKKLPVEFDEILQLAMLYKPGKTLCVSERRKEVFSLIHMLVTYCRLLKEHIDFKDALQLHTEKCNGTILDRNELVYVMAVIMEWAYQSRSVTPELKEKHVEWCHSYAIMAKFMRKCPNIRLIHPDYLTKLDATVKKRVLQDGFASSPRFSPRESAAAKDPFRRKSTSDKKSEMKSVKHADDAPDDGTRSVSEATGCRR</sequence>
<dbReference type="EMBL" id="UZAH01028817">
    <property type="protein sequence ID" value="VDP02546.1"/>
    <property type="molecule type" value="Genomic_DNA"/>
</dbReference>
<dbReference type="OrthoDB" id="5873253at2759"/>
<evidence type="ECO:0000313" key="5">
    <source>
        <dbReference type="WBParaSite" id="HPBE_0001536101-mRNA-1"/>
    </source>
</evidence>
<gene>
    <name evidence="3" type="ORF">HPBE_LOCUS15360</name>
</gene>
<accession>A0A3P8E5Y7</accession>
<dbReference type="AlphaFoldDB" id="A0A3P8E5Y7"/>
<dbReference type="Proteomes" id="UP000050761">
    <property type="component" value="Unassembled WGS sequence"/>
</dbReference>
<feature type="domain" description="Receptor L-domain" evidence="2">
    <location>
        <begin position="2"/>
        <end position="59"/>
    </location>
</feature>
<reference evidence="5" key="2">
    <citation type="submission" date="2019-09" db="UniProtKB">
        <authorList>
            <consortium name="WormBaseParasite"/>
        </authorList>
    </citation>
    <scope>IDENTIFICATION</scope>
</reference>
<keyword evidence="4" id="KW-1185">Reference proteome</keyword>
<reference evidence="3 4" key="1">
    <citation type="submission" date="2018-11" db="EMBL/GenBank/DDBJ databases">
        <authorList>
            <consortium name="Pathogen Informatics"/>
        </authorList>
    </citation>
    <scope>NUCLEOTIDE SEQUENCE [LARGE SCALE GENOMIC DNA]</scope>
</reference>
<evidence type="ECO:0000313" key="3">
    <source>
        <dbReference type="EMBL" id="VDP02546.1"/>
    </source>
</evidence>
<dbReference type="InterPro" id="IPR000494">
    <property type="entry name" value="Rcpt_L-dom"/>
</dbReference>
<dbReference type="SUPFAM" id="SSF52058">
    <property type="entry name" value="L domain-like"/>
    <property type="match status" value="1"/>
</dbReference>
<protein>
    <submittedName>
        <fullName evidence="5">Recep_L_domain domain-containing protein</fullName>
    </submittedName>
</protein>
<evidence type="ECO:0000256" key="1">
    <source>
        <dbReference type="SAM" id="MobiDB-lite"/>
    </source>
</evidence>
<dbReference type="Pfam" id="PF01030">
    <property type="entry name" value="Recep_L_domain"/>
    <property type="match status" value="1"/>
</dbReference>
<feature type="compositionally biased region" description="Basic and acidic residues" evidence="1">
    <location>
        <begin position="363"/>
        <end position="395"/>
    </location>
</feature>
<evidence type="ECO:0000313" key="4">
    <source>
        <dbReference type="Proteomes" id="UP000050761"/>
    </source>
</evidence>
<organism evidence="3">
    <name type="scientific">Heligmosomoides polygyrus</name>
    <name type="common">Parasitic roundworm</name>
    <dbReference type="NCBI Taxonomy" id="6339"/>
    <lineage>
        <taxon>Eukaryota</taxon>
        <taxon>Metazoa</taxon>
        <taxon>Ecdysozoa</taxon>
        <taxon>Nematoda</taxon>
        <taxon>Chromadorea</taxon>
        <taxon>Rhabditida</taxon>
        <taxon>Rhabditina</taxon>
        <taxon>Rhabditomorpha</taxon>
        <taxon>Strongyloidea</taxon>
        <taxon>Heligmosomidae</taxon>
        <taxon>Heligmosomoides</taxon>
    </lineage>
</organism>
<feature type="region of interest" description="Disordered" evidence="1">
    <location>
        <begin position="352"/>
        <end position="406"/>
    </location>
</feature>